<sequence>DDEEDDRDYDDDDLDINTFYGILEAPCVIIRSMRVDGGSWHLERILTDTQPRHIIMYDPDPAAIRQVNLKRVLEAILGQLGFDLMHFSHTRITARKQ</sequence>
<dbReference type="OrthoDB" id="361020at2759"/>
<dbReference type="RefSeq" id="XP_014145981.1">
    <property type="nucleotide sequence ID" value="XM_014290506.1"/>
</dbReference>
<proteinExistence type="predicted"/>
<dbReference type="Proteomes" id="UP000054560">
    <property type="component" value="Unassembled WGS sequence"/>
</dbReference>
<accession>A0A0L0F631</accession>
<evidence type="ECO:0000313" key="2">
    <source>
        <dbReference type="Proteomes" id="UP000054560"/>
    </source>
</evidence>
<evidence type="ECO:0000313" key="1">
    <source>
        <dbReference type="EMBL" id="KNC72079.1"/>
    </source>
</evidence>
<name>A0A0L0F631_9EUKA</name>
<reference evidence="1 2" key="1">
    <citation type="submission" date="2011-02" db="EMBL/GenBank/DDBJ databases">
        <title>The Genome Sequence of Sphaeroforma arctica JP610.</title>
        <authorList>
            <consortium name="The Broad Institute Genome Sequencing Platform"/>
            <person name="Russ C."/>
            <person name="Cuomo C."/>
            <person name="Young S.K."/>
            <person name="Zeng Q."/>
            <person name="Gargeya S."/>
            <person name="Alvarado L."/>
            <person name="Berlin A."/>
            <person name="Chapman S.B."/>
            <person name="Chen Z."/>
            <person name="Freedman E."/>
            <person name="Gellesch M."/>
            <person name="Goldberg J."/>
            <person name="Griggs A."/>
            <person name="Gujja S."/>
            <person name="Heilman E."/>
            <person name="Heiman D."/>
            <person name="Howarth C."/>
            <person name="Mehta T."/>
            <person name="Neiman D."/>
            <person name="Pearson M."/>
            <person name="Roberts A."/>
            <person name="Saif S."/>
            <person name="Shea T."/>
            <person name="Shenoy N."/>
            <person name="Sisk P."/>
            <person name="Stolte C."/>
            <person name="Sykes S."/>
            <person name="White J."/>
            <person name="Yandava C."/>
            <person name="Burger G."/>
            <person name="Gray M.W."/>
            <person name="Holland P.W.H."/>
            <person name="King N."/>
            <person name="Lang F.B.F."/>
            <person name="Roger A.J."/>
            <person name="Ruiz-Trillo I."/>
            <person name="Haas B."/>
            <person name="Nusbaum C."/>
            <person name="Birren B."/>
        </authorList>
    </citation>
    <scope>NUCLEOTIDE SEQUENCE [LARGE SCALE GENOMIC DNA]</scope>
    <source>
        <strain evidence="1 2">JP610</strain>
    </source>
</reference>
<feature type="non-terminal residue" evidence="1">
    <location>
        <position position="1"/>
    </location>
</feature>
<dbReference type="EMBL" id="KQ247611">
    <property type="protein sequence ID" value="KNC72079.1"/>
    <property type="molecule type" value="Genomic_DNA"/>
</dbReference>
<organism evidence="1 2">
    <name type="scientific">Sphaeroforma arctica JP610</name>
    <dbReference type="NCBI Taxonomy" id="667725"/>
    <lineage>
        <taxon>Eukaryota</taxon>
        <taxon>Ichthyosporea</taxon>
        <taxon>Ichthyophonida</taxon>
        <taxon>Sphaeroforma</taxon>
    </lineage>
</organism>
<dbReference type="AlphaFoldDB" id="A0A0L0F631"/>
<gene>
    <name evidence="1" type="ORF">SARC_15372</name>
</gene>
<dbReference type="GeneID" id="25915876"/>
<protein>
    <submittedName>
        <fullName evidence="1">Uncharacterized protein</fullName>
    </submittedName>
</protein>
<keyword evidence="2" id="KW-1185">Reference proteome</keyword>